<dbReference type="InterPro" id="IPR037069">
    <property type="entry name" value="AcylCoA_DH/ox_N_sf"/>
</dbReference>
<dbReference type="EMBL" id="JXUW01000001">
    <property type="protein sequence ID" value="KJE78126.1"/>
    <property type="molecule type" value="Genomic_DNA"/>
</dbReference>
<comment type="caution">
    <text evidence="8">The sequence shown here is derived from an EMBL/GenBank/DDBJ whole genome shotgun (WGS) entry which is preliminary data.</text>
</comment>
<dbReference type="RefSeq" id="WP_052565030.1">
    <property type="nucleotide sequence ID" value="NZ_JQKF01000001.1"/>
</dbReference>
<reference evidence="8 9" key="1">
    <citation type="submission" date="2015-01" db="EMBL/GenBank/DDBJ databases">
        <title>Draft genome of the acidophilic iron oxidizer Ferrimicrobium acidiphilum strain T23.</title>
        <authorList>
            <person name="Poehlein A."/>
            <person name="Eisen S."/>
            <person name="Schloemann M."/>
            <person name="Johnson B.D."/>
            <person name="Daniel R."/>
            <person name="Muehling M."/>
        </authorList>
    </citation>
    <scope>NUCLEOTIDE SEQUENCE [LARGE SCALE GENOMIC DNA]</scope>
    <source>
        <strain evidence="8 9">T23</strain>
    </source>
</reference>
<dbReference type="PATRIC" id="fig|1121877.4.peg.127"/>
<keyword evidence="3" id="KW-0285">Flavoprotein</keyword>
<dbReference type="Proteomes" id="UP000032336">
    <property type="component" value="Unassembled WGS sequence"/>
</dbReference>
<comment type="cofactor">
    <cofactor evidence="1">
        <name>FAD</name>
        <dbReference type="ChEBI" id="CHEBI:57692"/>
    </cofactor>
</comment>
<protein>
    <submittedName>
        <fullName evidence="8">Acyl-CoA dehydrogenase</fullName>
        <ecNumber evidence="8">1.3.99.-</ecNumber>
    </submittedName>
</protein>
<keyword evidence="4" id="KW-0274">FAD</keyword>
<dbReference type="Pfam" id="PF02771">
    <property type="entry name" value="Acyl-CoA_dh_N"/>
    <property type="match status" value="1"/>
</dbReference>
<organism evidence="8 9">
    <name type="scientific">Ferrimicrobium acidiphilum DSM 19497</name>
    <dbReference type="NCBI Taxonomy" id="1121877"/>
    <lineage>
        <taxon>Bacteria</taxon>
        <taxon>Bacillati</taxon>
        <taxon>Actinomycetota</taxon>
        <taxon>Acidimicrobiia</taxon>
        <taxon>Acidimicrobiales</taxon>
        <taxon>Acidimicrobiaceae</taxon>
        <taxon>Ferrimicrobium</taxon>
    </lineage>
</organism>
<evidence type="ECO:0000256" key="4">
    <source>
        <dbReference type="ARBA" id="ARBA00022827"/>
    </source>
</evidence>
<dbReference type="InterPro" id="IPR036250">
    <property type="entry name" value="AcylCo_DH-like_C"/>
</dbReference>
<evidence type="ECO:0000256" key="1">
    <source>
        <dbReference type="ARBA" id="ARBA00001974"/>
    </source>
</evidence>
<accession>A0A0D8FY89</accession>
<dbReference type="GeneID" id="78371474"/>
<dbReference type="PANTHER" id="PTHR43884:SF20">
    <property type="entry name" value="ACYL-COA DEHYDROGENASE FADE28"/>
    <property type="match status" value="1"/>
</dbReference>
<dbReference type="Gene3D" id="1.10.540.10">
    <property type="entry name" value="Acyl-CoA dehydrogenase/oxidase, N-terminal domain"/>
    <property type="match status" value="1"/>
</dbReference>
<dbReference type="GO" id="GO:0003995">
    <property type="term" value="F:acyl-CoA dehydrogenase activity"/>
    <property type="evidence" value="ECO:0007669"/>
    <property type="project" value="TreeGrafter"/>
</dbReference>
<proteinExistence type="inferred from homology"/>
<dbReference type="Gene3D" id="1.20.140.10">
    <property type="entry name" value="Butyryl-CoA Dehydrogenase, subunit A, domain 3"/>
    <property type="match status" value="1"/>
</dbReference>
<dbReference type="InterPro" id="IPR009100">
    <property type="entry name" value="AcylCoA_DH/oxidase_NM_dom_sf"/>
</dbReference>
<dbReference type="STRING" id="1121877.FEAC_01180"/>
<dbReference type="eggNOG" id="COG1960">
    <property type="taxonomic scope" value="Bacteria"/>
</dbReference>
<feature type="domain" description="Acyl-CoA dehydrogenase/oxidase N-terminal" evidence="7">
    <location>
        <begin position="10"/>
        <end position="100"/>
    </location>
</feature>
<dbReference type="InterPro" id="IPR013786">
    <property type="entry name" value="AcylCoA_DH/ox_N"/>
</dbReference>
<evidence type="ECO:0000256" key="3">
    <source>
        <dbReference type="ARBA" id="ARBA00022630"/>
    </source>
</evidence>
<dbReference type="InterPro" id="IPR046373">
    <property type="entry name" value="Acyl-CoA_Oxase/DH_mid-dom_sf"/>
</dbReference>
<dbReference type="PANTHER" id="PTHR43884">
    <property type="entry name" value="ACYL-COA DEHYDROGENASE"/>
    <property type="match status" value="1"/>
</dbReference>
<dbReference type="InterPro" id="IPR009075">
    <property type="entry name" value="AcylCo_DH/oxidase_C"/>
</dbReference>
<evidence type="ECO:0000259" key="6">
    <source>
        <dbReference type="Pfam" id="PF00441"/>
    </source>
</evidence>
<evidence type="ECO:0000256" key="5">
    <source>
        <dbReference type="ARBA" id="ARBA00023002"/>
    </source>
</evidence>
<dbReference type="SUPFAM" id="SSF47203">
    <property type="entry name" value="Acyl-CoA dehydrogenase C-terminal domain-like"/>
    <property type="match status" value="1"/>
</dbReference>
<evidence type="ECO:0000313" key="9">
    <source>
        <dbReference type="Proteomes" id="UP000032336"/>
    </source>
</evidence>
<dbReference type="Pfam" id="PF00441">
    <property type="entry name" value="Acyl-CoA_dh_1"/>
    <property type="match status" value="1"/>
</dbReference>
<dbReference type="Gene3D" id="2.40.110.10">
    <property type="entry name" value="Butyryl-CoA Dehydrogenase, subunit A, domain 2"/>
    <property type="match status" value="1"/>
</dbReference>
<evidence type="ECO:0000313" key="8">
    <source>
        <dbReference type="EMBL" id="KJE78126.1"/>
    </source>
</evidence>
<dbReference type="CDD" id="cd00567">
    <property type="entry name" value="ACAD"/>
    <property type="match status" value="1"/>
</dbReference>
<evidence type="ECO:0000256" key="2">
    <source>
        <dbReference type="ARBA" id="ARBA00009347"/>
    </source>
</evidence>
<name>A0A0D8FY89_9ACTN</name>
<feature type="domain" description="Acyl-CoA dehydrogenase/oxidase C-terminal" evidence="6">
    <location>
        <begin position="236"/>
        <end position="366"/>
    </location>
</feature>
<keyword evidence="5 8" id="KW-0560">Oxidoreductase</keyword>
<dbReference type="GO" id="GO:0050660">
    <property type="term" value="F:flavin adenine dinucleotide binding"/>
    <property type="evidence" value="ECO:0007669"/>
    <property type="project" value="InterPro"/>
</dbReference>
<dbReference type="EC" id="1.3.99.-" evidence="8"/>
<dbReference type="AlphaFoldDB" id="A0A0D8FY89"/>
<gene>
    <name evidence="8" type="primary">acdA1</name>
    <name evidence="8" type="ORF">FEAC_01180</name>
</gene>
<sequence length="373" mass="39577">MRTTLNFALTAEQEELKSTTRRFLAQHLPTSSVRTSMESATPIPVDLWREMANGLGIAGLLIPEVAGGLELGFIEAACVLQEIGRSVAPLPFLVTSILGVSLLSHADAKDPIIAEIFAGINTGDIILGLVCGSIDDPLRPCGTWSGAGVGVTAESRFALDGAQATHLLVALDGDRGTVLALVRADAPGVTVTAEVTLDLTRPMAHVRFDSSPATVILDHTQLQQLTERFDAIASAGIAQDMIGGAERVLEMSVEYAKDRHQFGRPIGSFQAIKHRLADMLVDVESAKSTALYAAFTIADASDDQLIAAATAKSTCGDAYFRVAAASIQVHGGIGFTWEHDAHLYFKRAKADQILFGNGPAQRRKLAHLLGIVS</sequence>
<evidence type="ECO:0000259" key="7">
    <source>
        <dbReference type="Pfam" id="PF02771"/>
    </source>
</evidence>
<dbReference type="SUPFAM" id="SSF56645">
    <property type="entry name" value="Acyl-CoA dehydrogenase NM domain-like"/>
    <property type="match status" value="1"/>
</dbReference>
<keyword evidence="9" id="KW-1185">Reference proteome</keyword>
<comment type="similarity">
    <text evidence="2">Belongs to the acyl-CoA dehydrogenase family.</text>
</comment>